<dbReference type="InterPro" id="IPR013783">
    <property type="entry name" value="Ig-like_fold"/>
</dbReference>
<dbReference type="Pfam" id="PF02753">
    <property type="entry name" value="PapD_C"/>
    <property type="match status" value="1"/>
</dbReference>
<evidence type="ECO:0000256" key="9">
    <source>
        <dbReference type="ARBA" id="ARBA00071520"/>
    </source>
</evidence>
<dbReference type="GO" id="GO:0071555">
    <property type="term" value="P:cell wall organization"/>
    <property type="evidence" value="ECO:0007669"/>
    <property type="project" value="InterPro"/>
</dbReference>
<organism evidence="13 14">
    <name type="scientific">Gallibacterium genomosp. 3</name>
    <dbReference type="NCBI Taxonomy" id="505345"/>
    <lineage>
        <taxon>Bacteria</taxon>
        <taxon>Pseudomonadati</taxon>
        <taxon>Pseudomonadota</taxon>
        <taxon>Gammaproteobacteria</taxon>
        <taxon>Pasteurellales</taxon>
        <taxon>Pasteurellaceae</taxon>
        <taxon>Gallibacterium</taxon>
    </lineage>
</organism>
<sequence length="233" mass="26078">MLSLCCATLVQANVIIIGTRIIYPSNQKTVNVQLNNENKLPALVQSWIDNGDPNVAPEQVKTPFVITPPVTRVEANKGQTLRITYTGEPLPNDRETVFYFNLLDIPPKPTAEQQAEHPNYLQIAFRSRIKLFFRPVELNMSVNDSYNKVQFRLNNEKGKSVIVVNNPTPYYMSYLSIDVQQGGNKASAKDIDMVAPFSQTTYVLSRPLKGQATVTWSLLNDYGGVLKGVSQTQ</sequence>
<dbReference type="GO" id="GO:0030288">
    <property type="term" value="C:outer membrane-bounded periplasmic space"/>
    <property type="evidence" value="ECO:0007669"/>
    <property type="project" value="InterPro"/>
</dbReference>
<comment type="similarity">
    <text evidence="2 10">Belongs to the periplasmic pilus chaperone family.</text>
</comment>
<dbReference type="PROSITE" id="PS00635">
    <property type="entry name" value="PILI_CHAPERONE"/>
    <property type="match status" value="1"/>
</dbReference>
<reference evidence="13 14" key="1">
    <citation type="submission" date="2014-11" db="EMBL/GenBank/DDBJ databases">
        <title>Pan-genome of Gallibacterium spp.</title>
        <authorList>
            <person name="Kudirkiene E."/>
            <person name="Bojesen A.M."/>
        </authorList>
    </citation>
    <scope>NUCLEOTIDE SEQUENCE [LARGE SCALE GENOMIC DNA]</scope>
    <source>
        <strain evidence="13 14">59/S3/89</strain>
    </source>
</reference>
<keyword evidence="4" id="KW-0732">Signal</keyword>
<evidence type="ECO:0000259" key="11">
    <source>
        <dbReference type="Pfam" id="PF00345"/>
    </source>
</evidence>
<evidence type="ECO:0000313" key="14">
    <source>
        <dbReference type="Proteomes" id="UP000092626"/>
    </source>
</evidence>
<dbReference type="Gene3D" id="2.60.40.10">
    <property type="entry name" value="Immunoglobulins"/>
    <property type="match status" value="2"/>
</dbReference>
<evidence type="ECO:0000256" key="10">
    <source>
        <dbReference type="RuleBase" id="RU003918"/>
    </source>
</evidence>
<comment type="subcellular location">
    <subcellularLocation>
        <location evidence="1 10">Periplasm</location>
    </subcellularLocation>
</comment>
<dbReference type="SUPFAM" id="SSF49354">
    <property type="entry name" value="PapD-like"/>
    <property type="match status" value="1"/>
</dbReference>
<gene>
    <name evidence="13" type="ORF">QV06_08260</name>
</gene>
<proteinExistence type="inferred from homology"/>
<evidence type="ECO:0000256" key="6">
    <source>
        <dbReference type="ARBA" id="ARBA00023186"/>
    </source>
</evidence>
<evidence type="ECO:0000256" key="7">
    <source>
        <dbReference type="ARBA" id="ARBA00023319"/>
    </source>
</evidence>
<feature type="domain" description="Pili assembly chaperone C-terminal" evidence="12">
    <location>
        <begin position="164"/>
        <end position="225"/>
    </location>
</feature>
<dbReference type="AlphaFoldDB" id="A0A1A7PQX7"/>
<keyword evidence="5" id="KW-0574">Periplasm</keyword>
<dbReference type="Pfam" id="PF00345">
    <property type="entry name" value="PapD_N"/>
    <property type="match status" value="1"/>
</dbReference>
<dbReference type="InterPro" id="IPR018046">
    <property type="entry name" value="Pili_assmbl_chaperone_CS"/>
</dbReference>
<evidence type="ECO:0000256" key="3">
    <source>
        <dbReference type="ARBA" id="ARBA00022558"/>
    </source>
</evidence>
<keyword evidence="3" id="KW-1029">Fimbrium biogenesis</keyword>
<dbReference type="PRINTS" id="PR00969">
    <property type="entry name" value="CHAPERONPILI"/>
</dbReference>
<dbReference type="PANTHER" id="PTHR30251">
    <property type="entry name" value="PILUS ASSEMBLY CHAPERONE"/>
    <property type="match status" value="1"/>
</dbReference>
<dbReference type="InterPro" id="IPR016147">
    <property type="entry name" value="Pili_assmbl_chaperone_N"/>
</dbReference>
<evidence type="ECO:0000256" key="5">
    <source>
        <dbReference type="ARBA" id="ARBA00022764"/>
    </source>
</evidence>
<evidence type="ECO:0000256" key="2">
    <source>
        <dbReference type="ARBA" id="ARBA00007399"/>
    </source>
</evidence>
<dbReference type="InterPro" id="IPR016148">
    <property type="entry name" value="Pili_assmbl_chaperone_C"/>
</dbReference>
<evidence type="ECO:0000256" key="1">
    <source>
        <dbReference type="ARBA" id="ARBA00004418"/>
    </source>
</evidence>
<dbReference type="InterPro" id="IPR050643">
    <property type="entry name" value="Periplasmic_pilus_chap"/>
</dbReference>
<comment type="caution">
    <text evidence="13">The sequence shown here is derived from an EMBL/GenBank/DDBJ whole genome shotgun (WGS) entry which is preliminary data.</text>
</comment>
<evidence type="ECO:0000256" key="8">
    <source>
        <dbReference type="ARBA" id="ARBA00057511"/>
    </source>
</evidence>
<evidence type="ECO:0000259" key="12">
    <source>
        <dbReference type="Pfam" id="PF02753"/>
    </source>
</evidence>
<keyword evidence="7" id="KW-0393">Immunoglobulin domain</keyword>
<dbReference type="Proteomes" id="UP000092626">
    <property type="component" value="Unassembled WGS sequence"/>
</dbReference>
<feature type="domain" description="Pili assembly chaperone N-terminal" evidence="11">
    <location>
        <begin position="14"/>
        <end position="138"/>
    </location>
</feature>
<dbReference type="InterPro" id="IPR036316">
    <property type="entry name" value="Pili_assmbl_chap_C_dom_sf"/>
</dbReference>
<dbReference type="FunFam" id="2.60.40.10:FF:000458">
    <property type="entry name" value="Molecular chaperone FimC"/>
    <property type="match status" value="1"/>
</dbReference>
<protein>
    <recommendedName>
        <fullName evidence="9">Chaperone protein HifB</fullName>
    </recommendedName>
</protein>
<keyword evidence="6 10" id="KW-0143">Chaperone</keyword>
<dbReference type="EMBL" id="JTJR01000034">
    <property type="protein sequence ID" value="OBX04127.1"/>
    <property type="molecule type" value="Genomic_DNA"/>
</dbReference>
<dbReference type="InterPro" id="IPR001829">
    <property type="entry name" value="Pili_assmbl_chaperone_bac"/>
</dbReference>
<accession>A0A1A7PQX7</accession>
<dbReference type="InterPro" id="IPR008962">
    <property type="entry name" value="PapD-like_sf"/>
</dbReference>
<comment type="function">
    <text evidence="8">Mediates assembly of pili by forming soluble multimeric complexes with pili subunits as an intermediate step in the assembly process. This protein is involved in type B pili (HifA) assembly.</text>
</comment>
<dbReference type="STRING" id="505345.QV06_08260"/>
<dbReference type="PATRIC" id="fig|505345.6.peg.1685"/>
<name>A0A1A7PQX7_9PAST</name>
<dbReference type="PANTHER" id="PTHR30251:SF2">
    <property type="entry name" value="FIMBRIAL CHAPERONE YADV-RELATED"/>
    <property type="match status" value="1"/>
</dbReference>
<dbReference type="SUPFAM" id="SSF49584">
    <property type="entry name" value="Periplasmic chaperone C-domain"/>
    <property type="match status" value="1"/>
</dbReference>
<evidence type="ECO:0000313" key="13">
    <source>
        <dbReference type="EMBL" id="OBX04127.1"/>
    </source>
</evidence>
<evidence type="ECO:0000256" key="4">
    <source>
        <dbReference type="ARBA" id="ARBA00022729"/>
    </source>
</evidence>